<dbReference type="InterPro" id="IPR037185">
    <property type="entry name" value="EmrE-like"/>
</dbReference>
<comment type="subcellular location">
    <subcellularLocation>
        <location evidence="1">Membrane</location>
        <topology evidence="1">Multi-pass membrane protein</topology>
    </subcellularLocation>
</comment>
<dbReference type="OrthoDB" id="9810556at2"/>
<feature type="transmembrane region" description="Helical" evidence="5">
    <location>
        <begin position="176"/>
        <end position="200"/>
    </location>
</feature>
<accession>A0A1H2PQ25</accession>
<keyword evidence="3 5" id="KW-1133">Transmembrane helix</keyword>
<evidence type="ECO:0000259" key="6">
    <source>
        <dbReference type="Pfam" id="PF00892"/>
    </source>
</evidence>
<feature type="transmembrane region" description="Helical" evidence="5">
    <location>
        <begin position="93"/>
        <end position="110"/>
    </location>
</feature>
<protein>
    <submittedName>
        <fullName evidence="7">Permease of the drug/metabolite transporter (DMT) superfamily</fullName>
    </submittedName>
</protein>
<dbReference type="SUPFAM" id="SSF103481">
    <property type="entry name" value="Multidrug resistance efflux transporter EmrE"/>
    <property type="match status" value="2"/>
</dbReference>
<feature type="transmembrane region" description="Helical" evidence="5">
    <location>
        <begin position="232"/>
        <end position="254"/>
    </location>
</feature>
<feature type="domain" description="EamA" evidence="6">
    <location>
        <begin position="146"/>
        <end position="279"/>
    </location>
</feature>
<feature type="transmembrane region" description="Helical" evidence="5">
    <location>
        <begin position="206"/>
        <end position="225"/>
    </location>
</feature>
<dbReference type="Proteomes" id="UP000243719">
    <property type="component" value="Unassembled WGS sequence"/>
</dbReference>
<feature type="transmembrane region" description="Helical" evidence="5">
    <location>
        <begin position="117"/>
        <end position="134"/>
    </location>
</feature>
<evidence type="ECO:0000256" key="3">
    <source>
        <dbReference type="ARBA" id="ARBA00022989"/>
    </source>
</evidence>
<feature type="domain" description="EamA" evidence="6">
    <location>
        <begin position="7"/>
        <end position="132"/>
    </location>
</feature>
<evidence type="ECO:0000313" key="8">
    <source>
        <dbReference type="Proteomes" id="UP000243719"/>
    </source>
</evidence>
<dbReference type="GO" id="GO:0016020">
    <property type="term" value="C:membrane"/>
    <property type="evidence" value="ECO:0007669"/>
    <property type="project" value="UniProtKB-SubCell"/>
</dbReference>
<dbReference type="InterPro" id="IPR050638">
    <property type="entry name" value="AA-Vitamin_Transporters"/>
</dbReference>
<evidence type="ECO:0000256" key="5">
    <source>
        <dbReference type="SAM" id="Phobius"/>
    </source>
</evidence>
<proteinExistence type="predicted"/>
<evidence type="ECO:0000256" key="1">
    <source>
        <dbReference type="ARBA" id="ARBA00004141"/>
    </source>
</evidence>
<dbReference type="EMBL" id="FNLO01000005">
    <property type="protein sequence ID" value="SDV48444.1"/>
    <property type="molecule type" value="Genomic_DNA"/>
</dbReference>
<evidence type="ECO:0000313" key="7">
    <source>
        <dbReference type="EMBL" id="SDV48444.1"/>
    </source>
</evidence>
<evidence type="ECO:0000256" key="2">
    <source>
        <dbReference type="ARBA" id="ARBA00022692"/>
    </source>
</evidence>
<dbReference type="PANTHER" id="PTHR32322">
    <property type="entry name" value="INNER MEMBRANE TRANSPORTER"/>
    <property type="match status" value="1"/>
</dbReference>
<name>A0A1H2PQ25_9BURK</name>
<feature type="transmembrane region" description="Helical" evidence="5">
    <location>
        <begin position="260"/>
        <end position="278"/>
    </location>
</feature>
<organism evidence="7 8">
    <name type="scientific">Chitinasiproducens palmae</name>
    <dbReference type="NCBI Taxonomy" id="1770053"/>
    <lineage>
        <taxon>Bacteria</taxon>
        <taxon>Pseudomonadati</taxon>
        <taxon>Pseudomonadota</taxon>
        <taxon>Betaproteobacteria</taxon>
        <taxon>Burkholderiales</taxon>
        <taxon>Burkholderiaceae</taxon>
        <taxon>Chitinasiproducens</taxon>
    </lineage>
</organism>
<evidence type="ECO:0000256" key="4">
    <source>
        <dbReference type="ARBA" id="ARBA00023136"/>
    </source>
</evidence>
<feature type="transmembrane region" description="Helical" evidence="5">
    <location>
        <begin position="30"/>
        <end position="49"/>
    </location>
</feature>
<gene>
    <name evidence="7" type="ORF">SAMN05216551_10595</name>
</gene>
<keyword evidence="2 5" id="KW-0812">Transmembrane</keyword>
<keyword evidence="8" id="KW-1185">Reference proteome</keyword>
<feature type="transmembrane region" description="Helical" evidence="5">
    <location>
        <begin position="61"/>
        <end position="81"/>
    </location>
</feature>
<dbReference type="AlphaFoldDB" id="A0A1H2PQ25"/>
<dbReference type="RefSeq" id="WP_091907594.1">
    <property type="nucleotide sequence ID" value="NZ_FNLO01000005.1"/>
</dbReference>
<dbReference type="InterPro" id="IPR000620">
    <property type="entry name" value="EamA_dom"/>
</dbReference>
<sequence>MPLLELLFLASIWGASFLFLKVGASAFGPIALICLRVGVAAALLLPVMARPALRQQFIRHLGPLALVGLTNSALPFLLFAYGALQLGAGTESILNATTPMFTALVAWLWLKAPVTRAQGAGMAIGLVGVAALVAGRPEGQAAASPWAYLLPLGATLCYGVAANVAARRLRGVDAKVVTFGCMFFATVMLLPLLPFAWPAATPSLPAWGAALLLGALCTGFGYILYFRLLAQAGAPFAASVTFVVPIFGMIWGRLFLDEPITVAMLAACAVILLGTALTSGRLRWPRRAPPVA</sequence>
<keyword evidence="4 5" id="KW-0472">Membrane</keyword>
<dbReference type="PANTHER" id="PTHR32322:SF9">
    <property type="entry name" value="AMINO-ACID METABOLITE EFFLUX PUMP-RELATED"/>
    <property type="match status" value="1"/>
</dbReference>
<reference evidence="8" key="1">
    <citation type="submission" date="2016-09" db="EMBL/GenBank/DDBJ databases">
        <authorList>
            <person name="Varghese N."/>
            <person name="Submissions S."/>
        </authorList>
    </citation>
    <scope>NUCLEOTIDE SEQUENCE [LARGE SCALE GENOMIC DNA]</scope>
    <source>
        <strain evidence="8">JS23</strain>
    </source>
</reference>
<dbReference type="Pfam" id="PF00892">
    <property type="entry name" value="EamA"/>
    <property type="match status" value="2"/>
</dbReference>
<feature type="transmembrane region" description="Helical" evidence="5">
    <location>
        <begin position="146"/>
        <end position="164"/>
    </location>
</feature>